<reference evidence="1 2" key="1">
    <citation type="submission" date="2023-07" db="EMBL/GenBank/DDBJ databases">
        <title>Sorghum-associated microbial communities from plants grown in Nebraska, USA.</title>
        <authorList>
            <person name="Schachtman D."/>
        </authorList>
    </citation>
    <scope>NUCLEOTIDE SEQUENCE [LARGE SCALE GENOMIC DNA]</scope>
    <source>
        <strain evidence="1 2">4272</strain>
    </source>
</reference>
<accession>A0ABU1XJ06</accession>
<dbReference type="Proteomes" id="UP001251217">
    <property type="component" value="Unassembled WGS sequence"/>
</dbReference>
<keyword evidence="2" id="KW-1185">Reference proteome</keyword>
<proteinExistence type="predicted"/>
<sequence length="118" mass="12688">MGTEDPRLAILRGVAAELRGLAEDLRAERARRAAAGSGDTDWLDRVLADLTPVLVGLHEVELAESVVQVLDRHGPGPWSDDDLAALAGIDSTELRQLRDQLSAAGRAWPDGNPPPHRD</sequence>
<dbReference type="EMBL" id="JAVDWW010000006">
    <property type="protein sequence ID" value="MDR7170504.1"/>
    <property type="molecule type" value="Genomic_DNA"/>
</dbReference>
<gene>
    <name evidence="1" type="ORF">J2W56_004255</name>
</gene>
<protein>
    <submittedName>
        <fullName evidence="1">Uncharacterized protein</fullName>
    </submittedName>
</protein>
<comment type="caution">
    <text evidence="1">The sequence shown here is derived from an EMBL/GenBank/DDBJ whole genome shotgun (WGS) entry which is preliminary data.</text>
</comment>
<dbReference type="RefSeq" id="WP_310404492.1">
    <property type="nucleotide sequence ID" value="NZ_JAVDWW010000006.1"/>
</dbReference>
<name>A0ABU1XJ06_9NOCA</name>
<organism evidence="1 2">
    <name type="scientific">Nocardia kruczakiae</name>
    <dbReference type="NCBI Taxonomy" id="261477"/>
    <lineage>
        <taxon>Bacteria</taxon>
        <taxon>Bacillati</taxon>
        <taxon>Actinomycetota</taxon>
        <taxon>Actinomycetes</taxon>
        <taxon>Mycobacteriales</taxon>
        <taxon>Nocardiaceae</taxon>
        <taxon>Nocardia</taxon>
    </lineage>
</organism>
<evidence type="ECO:0000313" key="1">
    <source>
        <dbReference type="EMBL" id="MDR7170504.1"/>
    </source>
</evidence>
<evidence type="ECO:0000313" key="2">
    <source>
        <dbReference type="Proteomes" id="UP001251217"/>
    </source>
</evidence>